<dbReference type="EMBL" id="WEKV01000008">
    <property type="protein sequence ID" value="KAB7786302.1"/>
    <property type="molecule type" value="Genomic_DNA"/>
</dbReference>
<evidence type="ECO:0000256" key="1">
    <source>
        <dbReference type="SAM" id="MobiDB-lite"/>
    </source>
</evidence>
<dbReference type="Proteomes" id="UP000469949">
    <property type="component" value="Unassembled WGS sequence"/>
</dbReference>
<accession>A0A833J8A9</accession>
<evidence type="ECO:0000313" key="2">
    <source>
        <dbReference type="EMBL" id="KAB7786302.1"/>
    </source>
</evidence>
<name>A0A833J8A9_9HYPH</name>
<feature type="compositionally biased region" description="Basic residues" evidence="1">
    <location>
        <begin position="8"/>
        <end position="20"/>
    </location>
</feature>
<feature type="region of interest" description="Disordered" evidence="1">
    <location>
        <begin position="1"/>
        <end position="44"/>
    </location>
</feature>
<comment type="caution">
    <text evidence="2">The sequence shown here is derived from an EMBL/GenBank/DDBJ whole genome shotgun (WGS) entry which is preliminary data.</text>
</comment>
<gene>
    <name evidence="2" type="ORF">F8B43_1703</name>
</gene>
<reference evidence="2 3" key="1">
    <citation type="submission" date="2019-10" db="EMBL/GenBank/DDBJ databases">
        <title>Draft Genome Sequence of the Caffeine Degrading Methylotroph Methylorubrum populi PINKEL.</title>
        <authorList>
            <person name="Dawson S.C."/>
            <person name="Zhang X."/>
            <person name="Wright M.E."/>
            <person name="Sharma G."/>
            <person name="Langner J.T."/>
            <person name="Ditty J.L."/>
            <person name="Subuyuj G.A."/>
        </authorList>
    </citation>
    <scope>NUCLEOTIDE SEQUENCE [LARGE SCALE GENOMIC DNA]</scope>
    <source>
        <strain evidence="2 3">Pinkel</strain>
    </source>
</reference>
<proteinExistence type="predicted"/>
<sequence length="44" mass="4772">MRSSCVKRGSRSGRRSRMRGLSRAAGRIERRARAVPRGAPSACG</sequence>
<dbReference type="AlphaFoldDB" id="A0A833J8A9"/>
<organism evidence="2 3">
    <name type="scientific">Methylorubrum populi</name>
    <dbReference type="NCBI Taxonomy" id="223967"/>
    <lineage>
        <taxon>Bacteria</taxon>
        <taxon>Pseudomonadati</taxon>
        <taxon>Pseudomonadota</taxon>
        <taxon>Alphaproteobacteria</taxon>
        <taxon>Hyphomicrobiales</taxon>
        <taxon>Methylobacteriaceae</taxon>
        <taxon>Methylorubrum</taxon>
    </lineage>
</organism>
<protein>
    <submittedName>
        <fullName evidence="2">Uncharacterized protein</fullName>
    </submittedName>
</protein>
<evidence type="ECO:0000313" key="3">
    <source>
        <dbReference type="Proteomes" id="UP000469949"/>
    </source>
</evidence>